<evidence type="ECO:0000256" key="1">
    <source>
        <dbReference type="ARBA" id="ARBA00004141"/>
    </source>
</evidence>
<keyword evidence="3" id="KW-1133">Transmembrane helix</keyword>
<keyword evidence="2" id="KW-0812">Transmembrane</keyword>
<keyword evidence="4" id="KW-0472">Membrane</keyword>
<organism evidence="6 7">
    <name type="scientific">Acanthochromis polyacanthus</name>
    <name type="common">spiny chromis</name>
    <dbReference type="NCBI Taxonomy" id="80966"/>
    <lineage>
        <taxon>Eukaryota</taxon>
        <taxon>Metazoa</taxon>
        <taxon>Chordata</taxon>
        <taxon>Craniata</taxon>
        <taxon>Vertebrata</taxon>
        <taxon>Euteleostomi</taxon>
        <taxon>Actinopterygii</taxon>
        <taxon>Neopterygii</taxon>
        <taxon>Teleostei</taxon>
        <taxon>Neoteleostei</taxon>
        <taxon>Acanthomorphata</taxon>
        <taxon>Ovalentaria</taxon>
        <taxon>Pomacentridae</taxon>
        <taxon>Acanthochromis</taxon>
    </lineage>
</organism>
<dbReference type="Pfam" id="PF00664">
    <property type="entry name" value="ABC_membrane"/>
    <property type="match status" value="1"/>
</dbReference>
<evidence type="ECO:0000313" key="6">
    <source>
        <dbReference type="Ensembl" id="ENSAPOP00000027267.1"/>
    </source>
</evidence>
<comment type="subcellular location">
    <subcellularLocation>
        <location evidence="1">Membrane</location>
        <topology evidence="1">Multi-pass membrane protein</topology>
    </subcellularLocation>
</comment>
<evidence type="ECO:0000256" key="2">
    <source>
        <dbReference type="ARBA" id="ARBA00022692"/>
    </source>
</evidence>
<proteinExistence type="predicted"/>
<reference evidence="6" key="1">
    <citation type="submission" date="2025-08" db="UniProtKB">
        <authorList>
            <consortium name="Ensembl"/>
        </authorList>
    </citation>
    <scope>IDENTIFICATION</scope>
</reference>
<evidence type="ECO:0000259" key="5">
    <source>
        <dbReference type="PROSITE" id="PS50929"/>
    </source>
</evidence>
<dbReference type="Gene3D" id="1.20.1560.10">
    <property type="entry name" value="ABC transporter type 1, transmembrane domain"/>
    <property type="match status" value="1"/>
</dbReference>
<name>A0A3Q1GIL8_9TELE</name>
<dbReference type="Proteomes" id="UP000257200">
    <property type="component" value="Unplaced"/>
</dbReference>
<dbReference type="PROSITE" id="PS50929">
    <property type="entry name" value="ABC_TM1F"/>
    <property type="match status" value="1"/>
</dbReference>
<protein>
    <recommendedName>
        <fullName evidence="5">ABC transmembrane type-1 domain-containing protein</fullName>
    </recommendedName>
</protein>
<evidence type="ECO:0000256" key="3">
    <source>
        <dbReference type="ARBA" id="ARBA00022989"/>
    </source>
</evidence>
<dbReference type="GeneTree" id="ENSGT00940000157564"/>
<dbReference type="GO" id="GO:0005524">
    <property type="term" value="F:ATP binding"/>
    <property type="evidence" value="ECO:0007669"/>
    <property type="project" value="InterPro"/>
</dbReference>
<dbReference type="GO" id="GO:0016324">
    <property type="term" value="C:apical plasma membrane"/>
    <property type="evidence" value="ECO:0007669"/>
    <property type="project" value="TreeGrafter"/>
</dbReference>
<dbReference type="Ensembl" id="ENSAPOT00000001599.1">
    <property type="protein sequence ID" value="ENSAPOP00000027267.1"/>
    <property type="gene ID" value="ENSAPOG00000011686.1"/>
</dbReference>
<dbReference type="PANTHER" id="PTHR24221:SF657">
    <property type="entry name" value="BILE SALT EXPORT PUMP"/>
    <property type="match status" value="1"/>
</dbReference>
<evidence type="ECO:0000313" key="7">
    <source>
        <dbReference type="Proteomes" id="UP000257200"/>
    </source>
</evidence>
<dbReference type="SUPFAM" id="SSF90123">
    <property type="entry name" value="ABC transporter transmembrane region"/>
    <property type="match status" value="1"/>
</dbReference>
<accession>A0A3Q1GIL8</accession>
<feature type="domain" description="ABC transmembrane type-1" evidence="5">
    <location>
        <begin position="24"/>
        <end position="112"/>
    </location>
</feature>
<dbReference type="GO" id="GO:0015126">
    <property type="term" value="F:canalicular bile acid transmembrane transporter activity"/>
    <property type="evidence" value="ECO:0007669"/>
    <property type="project" value="TreeGrafter"/>
</dbReference>
<reference evidence="6" key="2">
    <citation type="submission" date="2025-09" db="UniProtKB">
        <authorList>
            <consortium name="Ensembl"/>
        </authorList>
    </citation>
    <scope>IDENTIFICATION</scope>
</reference>
<keyword evidence="7" id="KW-1185">Reference proteome</keyword>
<dbReference type="InterPro" id="IPR039421">
    <property type="entry name" value="Type_1_exporter"/>
</dbReference>
<dbReference type="PANTHER" id="PTHR24221">
    <property type="entry name" value="ATP-BINDING CASSETTE SUB-FAMILY B"/>
    <property type="match status" value="1"/>
</dbReference>
<dbReference type="InterPro" id="IPR011527">
    <property type="entry name" value="ABC1_TM_dom"/>
</dbReference>
<dbReference type="AlphaFoldDB" id="A0A3Q1GIL8"/>
<dbReference type="InterPro" id="IPR036640">
    <property type="entry name" value="ABC1_TM_sf"/>
</dbReference>
<dbReference type="STRING" id="80966.ENSAPOP00000027267"/>
<dbReference type="GO" id="GO:0015432">
    <property type="term" value="F:ABC-type bile acid transporter activity"/>
    <property type="evidence" value="ECO:0007669"/>
    <property type="project" value="TreeGrafter"/>
</dbReference>
<dbReference type="InParanoid" id="A0A3Q1GIL8"/>
<sequence length="123" mass="13528">MIPVGGILAYCSSIEQDRDKSSSFIYVLSSLTHGITNSLSWFLQISGEALNNIRTIAGLGKERNFVEMYEAQLDAPYRAALKKANVYGACYGFAQCVVFLTNSASYRFGGYLQGAPLHPENLF</sequence>
<evidence type="ECO:0000256" key="4">
    <source>
        <dbReference type="ARBA" id="ARBA00023136"/>
    </source>
</evidence>